<accession>A0A0S4JLT2</accession>
<dbReference type="EMBL" id="CYKH01002044">
    <property type="protein sequence ID" value="CUG92479.1"/>
    <property type="molecule type" value="Genomic_DNA"/>
</dbReference>
<evidence type="ECO:0000313" key="2">
    <source>
        <dbReference type="Proteomes" id="UP000051952"/>
    </source>
</evidence>
<sequence length="71" mass="8419">MFANRFETPKWHHAAVMFAKPFWGAPGWRCATLMFAFYETPKWHDATLMFGKPFCETPKWHYAAVMFAKPF</sequence>
<organism evidence="1 2">
    <name type="scientific">Bodo saltans</name>
    <name type="common">Flagellated protozoan</name>
    <dbReference type="NCBI Taxonomy" id="75058"/>
    <lineage>
        <taxon>Eukaryota</taxon>
        <taxon>Discoba</taxon>
        <taxon>Euglenozoa</taxon>
        <taxon>Kinetoplastea</taxon>
        <taxon>Metakinetoplastina</taxon>
        <taxon>Eubodonida</taxon>
        <taxon>Bodonidae</taxon>
        <taxon>Bodo</taxon>
    </lineage>
</organism>
<name>A0A0S4JLT2_BODSA</name>
<feature type="non-terminal residue" evidence="1">
    <location>
        <position position="71"/>
    </location>
</feature>
<dbReference type="VEuPathDB" id="TriTrypDB:BSAL_37510"/>
<dbReference type="Proteomes" id="UP000051952">
    <property type="component" value="Unassembled WGS sequence"/>
</dbReference>
<proteinExistence type="predicted"/>
<dbReference type="AlphaFoldDB" id="A0A0S4JLT2"/>
<gene>
    <name evidence="1" type="ORF">BSAL_37510</name>
</gene>
<reference evidence="2" key="1">
    <citation type="submission" date="2015-09" db="EMBL/GenBank/DDBJ databases">
        <authorList>
            <consortium name="Pathogen Informatics"/>
        </authorList>
    </citation>
    <scope>NUCLEOTIDE SEQUENCE [LARGE SCALE GENOMIC DNA]</scope>
    <source>
        <strain evidence="2">Lake Konstanz</strain>
    </source>
</reference>
<evidence type="ECO:0000313" key="1">
    <source>
        <dbReference type="EMBL" id="CUG92479.1"/>
    </source>
</evidence>
<keyword evidence="2" id="KW-1185">Reference proteome</keyword>
<protein>
    <submittedName>
        <fullName evidence="1">Uncharacterized protein</fullName>
    </submittedName>
</protein>